<dbReference type="InterPro" id="IPR023214">
    <property type="entry name" value="HAD_sf"/>
</dbReference>
<dbReference type="NCBIfam" id="TIGR01456">
    <property type="entry name" value="CECR5"/>
    <property type="match status" value="1"/>
</dbReference>
<reference evidence="1" key="1">
    <citation type="journal article" date="2020" name="Stud. Mycol.">
        <title>101 Dothideomycetes genomes: a test case for predicting lifestyles and emergence of pathogens.</title>
        <authorList>
            <person name="Haridas S."/>
            <person name="Albert R."/>
            <person name="Binder M."/>
            <person name="Bloem J."/>
            <person name="Labutti K."/>
            <person name="Salamov A."/>
            <person name="Andreopoulos B."/>
            <person name="Baker S."/>
            <person name="Barry K."/>
            <person name="Bills G."/>
            <person name="Bluhm B."/>
            <person name="Cannon C."/>
            <person name="Castanera R."/>
            <person name="Culley D."/>
            <person name="Daum C."/>
            <person name="Ezra D."/>
            <person name="Gonzalez J."/>
            <person name="Henrissat B."/>
            <person name="Kuo A."/>
            <person name="Liang C."/>
            <person name="Lipzen A."/>
            <person name="Lutzoni F."/>
            <person name="Magnuson J."/>
            <person name="Mondo S."/>
            <person name="Nolan M."/>
            <person name="Ohm R."/>
            <person name="Pangilinan J."/>
            <person name="Park H.-J."/>
            <person name="Ramirez L."/>
            <person name="Alfaro M."/>
            <person name="Sun H."/>
            <person name="Tritt A."/>
            <person name="Yoshinaga Y."/>
            <person name="Zwiers L.-H."/>
            <person name="Turgeon B."/>
            <person name="Goodwin S."/>
            <person name="Spatafora J."/>
            <person name="Crous P."/>
            <person name="Grigoriev I."/>
        </authorList>
    </citation>
    <scope>NUCLEOTIDE SEQUENCE</scope>
    <source>
        <strain evidence="1">CBS 262.69</strain>
    </source>
</reference>
<dbReference type="Pfam" id="PF13242">
    <property type="entry name" value="Hydrolase_like"/>
    <property type="match status" value="1"/>
</dbReference>
<gene>
    <name evidence="1" type="ORF">EJ06DRAFT_481835</name>
</gene>
<dbReference type="OrthoDB" id="270009at2759"/>
<dbReference type="PANTHER" id="PTHR14269">
    <property type="entry name" value="CDP-DIACYLGLYCEROL--GLYCEROL-3-PHOSPHATE 3-PHOSPHATIDYLTRANSFERASE-RELATED"/>
    <property type="match status" value="1"/>
</dbReference>
<dbReference type="GO" id="GO:0046474">
    <property type="term" value="P:glycerophospholipid biosynthetic process"/>
    <property type="evidence" value="ECO:0007669"/>
    <property type="project" value="TreeGrafter"/>
</dbReference>
<organism evidence="1 2">
    <name type="scientific">Trichodelitschia bisporula</name>
    <dbReference type="NCBI Taxonomy" id="703511"/>
    <lineage>
        <taxon>Eukaryota</taxon>
        <taxon>Fungi</taxon>
        <taxon>Dikarya</taxon>
        <taxon>Ascomycota</taxon>
        <taxon>Pezizomycotina</taxon>
        <taxon>Dothideomycetes</taxon>
        <taxon>Dothideomycetes incertae sedis</taxon>
        <taxon>Phaeotrichales</taxon>
        <taxon>Phaeotrichaceae</taxon>
        <taxon>Trichodelitschia</taxon>
    </lineage>
</organism>
<keyword evidence="1" id="KW-0378">Hydrolase</keyword>
<dbReference type="InterPro" id="IPR006357">
    <property type="entry name" value="HAD-SF_hydro_IIA"/>
</dbReference>
<proteinExistence type="predicted"/>
<dbReference type="GO" id="GO:0005739">
    <property type="term" value="C:mitochondrion"/>
    <property type="evidence" value="ECO:0007669"/>
    <property type="project" value="TreeGrafter"/>
</dbReference>
<protein>
    <submittedName>
        <fullName evidence="1">HAD-superfamily hydrolase</fullName>
    </submittedName>
</protein>
<dbReference type="Gene3D" id="3.40.50.1000">
    <property type="entry name" value="HAD superfamily/HAD-like"/>
    <property type="match status" value="2"/>
</dbReference>
<dbReference type="NCBIfam" id="TIGR01460">
    <property type="entry name" value="HAD-SF-IIA"/>
    <property type="match status" value="1"/>
</dbReference>
<keyword evidence="2" id="KW-1185">Reference proteome</keyword>
<dbReference type="InterPro" id="IPR036412">
    <property type="entry name" value="HAD-like_sf"/>
</dbReference>
<dbReference type="Pfam" id="PF13344">
    <property type="entry name" value="Hydrolase_6"/>
    <property type="match status" value="1"/>
</dbReference>
<dbReference type="GO" id="GO:0016787">
    <property type="term" value="F:hydrolase activity"/>
    <property type="evidence" value="ECO:0007669"/>
    <property type="project" value="UniProtKB-KW"/>
</dbReference>
<dbReference type="InterPro" id="IPR050324">
    <property type="entry name" value="CDP-alcohol_PTase-I"/>
</dbReference>
<evidence type="ECO:0000313" key="2">
    <source>
        <dbReference type="Proteomes" id="UP000799640"/>
    </source>
</evidence>
<evidence type="ECO:0000313" key="1">
    <source>
        <dbReference type="EMBL" id="KAF2397326.1"/>
    </source>
</evidence>
<dbReference type="PANTHER" id="PTHR14269:SF57">
    <property type="entry name" value="SUPERFAMILY HYDROLASE, PUTATIVE (AFU_ORTHOLOGUE AFUA_2G02580)-RELATED"/>
    <property type="match status" value="1"/>
</dbReference>
<sequence>MPNCTFGVPQRRHLQQSAPNGPVPDFAFAFDIDGVLLRSSSPLPHAHTTLSHLQQNRIPFILLTNGGGTSEEKRVEYLSSKLEVPLHTDLFIQSHTLFVEKEKLKKETVLVVGGDGDNCRKIAEGYGYKRVVVPADYLVAGKGVWPFSRALEEHYKSFARPLPQGEDAAVKAIFVFNDSRDWGLDATVILDLLLSEGGKMGTLSPRNGDPSLPDNGWQQDGQPRLWFSNPDLWWASEYPLPRLGQGGFRAAVKGVWTAATGRHGLGMNIVGKPHRETYAFAERRLGRHRESLFEGREVGGLKRVYMIGDNPESDIRGANSFKSPRGTEWTSILVRTGVYRGGEPAHQPAVVVDDVGAAVRWALEKEGWA</sequence>
<dbReference type="AlphaFoldDB" id="A0A6G1HN89"/>
<dbReference type="Proteomes" id="UP000799640">
    <property type="component" value="Unassembled WGS sequence"/>
</dbReference>
<accession>A0A6G1HN89</accession>
<dbReference type="InterPro" id="IPR006353">
    <property type="entry name" value="HAD-SF_hydro_IIA_CECR5"/>
</dbReference>
<dbReference type="SUPFAM" id="SSF56784">
    <property type="entry name" value="HAD-like"/>
    <property type="match status" value="1"/>
</dbReference>
<dbReference type="EMBL" id="ML996703">
    <property type="protein sequence ID" value="KAF2397326.1"/>
    <property type="molecule type" value="Genomic_DNA"/>
</dbReference>
<name>A0A6G1HN89_9PEZI</name>